<evidence type="ECO:0000256" key="1">
    <source>
        <dbReference type="ARBA" id="ARBA00022801"/>
    </source>
</evidence>
<dbReference type="AlphaFoldDB" id="A0A101HIH4"/>
<organism evidence="2 3">
    <name type="scientific">candidate division WS6 bacterium 34_10</name>
    <dbReference type="NCBI Taxonomy" id="1641389"/>
    <lineage>
        <taxon>Bacteria</taxon>
        <taxon>Candidatus Dojkabacteria</taxon>
    </lineage>
</organism>
<dbReference type="InterPro" id="IPR042000">
    <property type="entry name" value="Sortase_D_2"/>
</dbReference>
<proteinExistence type="predicted"/>
<keyword evidence="1" id="KW-0378">Hydrolase</keyword>
<dbReference type="InterPro" id="IPR023365">
    <property type="entry name" value="Sortase_dom-sf"/>
</dbReference>
<dbReference type="Gene3D" id="2.40.260.10">
    <property type="entry name" value="Sortase"/>
    <property type="match status" value="1"/>
</dbReference>
<dbReference type="NCBIfam" id="TIGR01076">
    <property type="entry name" value="sortase_fam"/>
    <property type="match status" value="1"/>
</dbReference>
<name>A0A101HIH4_9BACT</name>
<dbReference type="GO" id="GO:0016787">
    <property type="term" value="F:hydrolase activity"/>
    <property type="evidence" value="ECO:0007669"/>
    <property type="project" value="UniProtKB-KW"/>
</dbReference>
<dbReference type="Pfam" id="PF04203">
    <property type="entry name" value="Sortase"/>
    <property type="match status" value="1"/>
</dbReference>
<accession>A0A101HIH4</accession>
<dbReference type="SUPFAM" id="SSF63817">
    <property type="entry name" value="Sortase"/>
    <property type="match status" value="1"/>
</dbReference>
<gene>
    <name evidence="2" type="ORF">XD93_0406</name>
</gene>
<comment type="caution">
    <text evidence="2">The sequence shown here is derived from an EMBL/GenBank/DDBJ whole genome shotgun (WGS) entry which is preliminary data.</text>
</comment>
<evidence type="ECO:0000313" key="2">
    <source>
        <dbReference type="EMBL" id="KUK77324.1"/>
    </source>
</evidence>
<dbReference type="Proteomes" id="UP000053904">
    <property type="component" value="Unassembled WGS sequence"/>
</dbReference>
<protein>
    <submittedName>
        <fullName evidence="2">Uncharacterized protein yhcS</fullName>
    </submittedName>
</protein>
<evidence type="ECO:0000313" key="3">
    <source>
        <dbReference type="Proteomes" id="UP000053904"/>
    </source>
</evidence>
<dbReference type="EMBL" id="LGGO01000044">
    <property type="protein sequence ID" value="KUK77324.1"/>
    <property type="molecule type" value="Genomic_DNA"/>
</dbReference>
<sequence length="230" mass="26195">MIKHITKYLITITLLLVVLAPISYFLILPTYNSTIGAIKRISAKRASYDIFFSFLTDIAPTKNQVLGSNEMLVEETSIEEYLGEVEEINPILEELNTKLYIESIDVEGTVVQGVDSNTMNEGFWHFPTSVYPGQQGNSVIIAHRYQYVPPAKNTFFNLDKVRKGDEIVVTQRDNKYTYIVSDVRVVEKNDISVLQDTSEHQITLITCTPLWTSHQRLAVIGKLDKLYQKT</sequence>
<dbReference type="InterPro" id="IPR005754">
    <property type="entry name" value="Sortase"/>
</dbReference>
<reference evidence="3" key="1">
    <citation type="journal article" date="2015" name="MBio">
        <title>Genome-Resolved Metagenomic Analysis Reveals Roles for Candidate Phyla and Other Microbial Community Members in Biogeochemical Transformations in Oil Reservoirs.</title>
        <authorList>
            <person name="Hu P."/>
            <person name="Tom L."/>
            <person name="Singh A."/>
            <person name="Thomas B.C."/>
            <person name="Baker B.J."/>
            <person name="Piceno Y.M."/>
            <person name="Andersen G.L."/>
            <person name="Banfield J.F."/>
        </authorList>
    </citation>
    <scope>NUCLEOTIDE SEQUENCE [LARGE SCALE GENOMIC DNA]</scope>
</reference>
<dbReference type="CDD" id="cd06166">
    <property type="entry name" value="Sortase_D_2"/>
    <property type="match status" value="1"/>
</dbReference>